<proteinExistence type="predicted"/>
<accession>K0SKT6</accession>
<feature type="domain" description="FAD-binding PCMH-type" evidence="2">
    <location>
        <begin position="513"/>
        <end position="687"/>
    </location>
</feature>
<evidence type="ECO:0000313" key="3">
    <source>
        <dbReference type="EMBL" id="EJK59062.1"/>
    </source>
</evidence>
<dbReference type="SUPFAM" id="SSF56176">
    <property type="entry name" value="FAD-binding/transporter-associated domain-like"/>
    <property type="match status" value="1"/>
</dbReference>
<feature type="compositionally biased region" description="Basic and acidic residues" evidence="1">
    <location>
        <begin position="167"/>
        <end position="176"/>
    </location>
</feature>
<organism evidence="3 4">
    <name type="scientific">Thalassiosira oceanica</name>
    <name type="common">Marine diatom</name>
    <dbReference type="NCBI Taxonomy" id="159749"/>
    <lineage>
        <taxon>Eukaryota</taxon>
        <taxon>Sar</taxon>
        <taxon>Stramenopiles</taxon>
        <taxon>Ochrophyta</taxon>
        <taxon>Bacillariophyta</taxon>
        <taxon>Coscinodiscophyceae</taxon>
        <taxon>Thalassiosirophycidae</taxon>
        <taxon>Thalassiosirales</taxon>
        <taxon>Thalassiosiraceae</taxon>
        <taxon>Thalassiosira</taxon>
    </lineage>
</organism>
<name>K0SKT6_THAOC</name>
<evidence type="ECO:0000313" key="4">
    <source>
        <dbReference type="Proteomes" id="UP000266841"/>
    </source>
</evidence>
<comment type="caution">
    <text evidence="3">The sequence shown here is derived from an EMBL/GenBank/DDBJ whole genome shotgun (WGS) entry which is preliminary data.</text>
</comment>
<dbReference type="EMBL" id="AGNL01023732">
    <property type="protein sequence ID" value="EJK59062.1"/>
    <property type="molecule type" value="Genomic_DNA"/>
</dbReference>
<dbReference type="Gene3D" id="3.30.465.10">
    <property type="match status" value="1"/>
</dbReference>
<dbReference type="InterPro" id="IPR006094">
    <property type="entry name" value="Oxid_FAD_bind_N"/>
</dbReference>
<dbReference type="Pfam" id="PF01565">
    <property type="entry name" value="FAD_binding_4"/>
    <property type="match status" value="1"/>
</dbReference>
<sequence length="1123" mass="124511">MSDYSLAAKSGFRERQKSNLASRSPTEEQIQVKIQYMIDSNFDRREKMKVAQLAPEVWICWNFAKESSKKCNCAPWTHLPRFHRVFKLVVKRQLGKLFLWCECRHHDGKGRCSRHYRGSASDSEPKIRSRQNIASDRKMALIPSFFRKDAAQVSYPYSDVAAGQQRESQHKSEHQNRSSLPEPRLPCPQSDTSTPTMAILPYDCLETQPLSMSSLPASGHCRVEHTKRCLVGDEPKPKVEDGTTEQPILVTFRCAVLNDVEKLASFFLEPDETSCLLPRSRKELRAHVEAGEVFVIEVQGRMAASTTCRCLSGDARDQWLGSLDVPARIALELIRTRCIYACSLYVARGMRNKVCATTDGRTFPNFAVAITAMALLFQTQDCEGFAYCACTNLGNLRTLHLAKHHNDVFKAHLALSRSDGVQRLHTNTMQIPVTEPGTKERGLLSIFTYKPCPKAPCVACKVTCGDRHPHPFPGPTLHLSQTQELERTFVVAVQAKGVNASVVFTPPTTMVTGVSRRGFWEFAPADAEAVVQLMGLAAHHSLQFDIISTGKTWGAPSSSAGLRIRMGEMRNIPLLDLANGVVAVEPGVTQGVLADLLRGSGWYLPVTGSCRHSSLVGNALDGGITMNGLRIKQVLGVEAVEWSGLRVKTGLLATPWHGHGFSAEGAEKFLGGARGVVTCMAFRLERLPRHVGVVVASMADATHTLRLYEKGIASWWQTRVTCQAQVVIAKVEGDTSDDVKQKISILQTTLGKPCQTVQGSTDDAEADLQISGNGPSSELFLKDGWRYMIGIPSCSSHRDALGSTSCDEAPQDGNGFSAACFAAPFDPTILGLLRDRVLAVASADLDVMITMTPMGRPARSIYFLVWATYDRRFPNLASVFMRDVREVMSRAMCPPRRASYAQIFEIQDCSSPVRITVRVHDVELDKNTSLRAISCSVPVPDPKVPICLLEVNLSCNFFRGSFDKKVYLDFVDESFAKVQALRLTADAENKNFNIRNLSSVWFLYNKPHYRKGSYRDDLIDNLRNVAIPGTGIPLLSIVAQNRYFGLLFLMTAYPAVSYVSAIHKWIRSGLKSSISEEYATRLLAPDDWFSYWRLNCNVVGMHSLLNNVPAGCWIRDGKQVDLP</sequence>
<dbReference type="InterPro" id="IPR016166">
    <property type="entry name" value="FAD-bd_PCMH"/>
</dbReference>
<protein>
    <recommendedName>
        <fullName evidence="2">FAD-binding PCMH-type domain-containing protein</fullName>
    </recommendedName>
</protein>
<reference evidence="3 4" key="1">
    <citation type="journal article" date="2012" name="Genome Biol.">
        <title>Genome and low-iron response of an oceanic diatom adapted to chronic iron limitation.</title>
        <authorList>
            <person name="Lommer M."/>
            <person name="Specht M."/>
            <person name="Roy A.S."/>
            <person name="Kraemer L."/>
            <person name="Andreson R."/>
            <person name="Gutowska M.A."/>
            <person name="Wolf J."/>
            <person name="Bergner S.V."/>
            <person name="Schilhabel M.B."/>
            <person name="Klostermeier U.C."/>
            <person name="Beiko R.G."/>
            <person name="Rosenstiel P."/>
            <person name="Hippler M."/>
            <person name="Laroche J."/>
        </authorList>
    </citation>
    <scope>NUCLEOTIDE SEQUENCE [LARGE SCALE GENOMIC DNA]</scope>
    <source>
        <strain evidence="3 4">CCMP1005</strain>
    </source>
</reference>
<dbReference type="PROSITE" id="PS51387">
    <property type="entry name" value="FAD_PCMH"/>
    <property type="match status" value="1"/>
</dbReference>
<feature type="region of interest" description="Disordered" evidence="1">
    <location>
        <begin position="112"/>
        <end position="132"/>
    </location>
</feature>
<evidence type="ECO:0000259" key="2">
    <source>
        <dbReference type="PROSITE" id="PS51387"/>
    </source>
</evidence>
<dbReference type="AlphaFoldDB" id="K0SKT6"/>
<keyword evidence="4" id="KW-1185">Reference proteome</keyword>
<feature type="region of interest" description="Disordered" evidence="1">
    <location>
        <begin position="159"/>
        <end position="192"/>
    </location>
</feature>
<dbReference type="eggNOG" id="ENOG502RAJ8">
    <property type="taxonomic scope" value="Eukaryota"/>
</dbReference>
<dbReference type="Proteomes" id="UP000266841">
    <property type="component" value="Unassembled WGS sequence"/>
</dbReference>
<dbReference type="GO" id="GO:0071949">
    <property type="term" value="F:FAD binding"/>
    <property type="evidence" value="ECO:0007669"/>
    <property type="project" value="InterPro"/>
</dbReference>
<dbReference type="InterPro" id="IPR036318">
    <property type="entry name" value="FAD-bd_PCMH-like_sf"/>
</dbReference>
<gene>
    <name evidence="3" type="ORF">THAOC_20761</name>
</gene>
<dbReference type="InterPro" id="IPR016169">
    <property type="entry name" value="FAD-bd_PCMH_sub2"/>
</dbReference>
<evidence type="ECO:0000256" key="1">
    <source>
        <dbReference type="SAM" id="MobiDB-lite"/>
    </source>
</evidence>